<reference evidence="3" key="1">
    <citation type="journal article" date="2014" name="Front. Microbiol.">
        <title>High frequency of phylogenetically diverse reductive dehalogenase-homologous genes in deep subseafloor sedimentary metagenomes.</title>
        <authorList>
            <person name="Kawai M."/>
            <person name="Futagami T."/>
            <person name="Toyoda A."/>
            <person name="Takaki Y."/>
            <person name="Nishi S."/>
            <person name="Hori S."/>
            <person name="Arai W."/>
            <person name="Tsubouchi T."/>
            <person name="Morono Y."/>
            <person name="Uchiyama I."/>
            <person name="Ito T."/>
            <person name="Fujiyama A."/>
            <person name="Inagaki F."/>
            <person name="Takami H."/>
        </authorList>
    </citation>
    <scope>NUCLEOTIDE SEQUENCE</scope>
    <source>
        <strain evidence="3">Expedition CK06-06</strain>
    </source>
</reference>
<sequence length="87" mass="10050">MIGDEMGWDPGSRAMPIGIGFLMLGVSIYLFFKERKSGEEEITLDFASKKLIIITIMLSILYILFFRFVGFVLSTNILLFALIYFYY</sequence>
<feature type="non-terminal residue" evidence="3">
    <location>
        <position position="87"/>
    </location>
</feature>
<accession>X0T5V8</accession>
<proteinExistence type="predicted"/>
<keyword evidence="1" id="KW-0812">Transmembrane</keyword>
<protein>
    <recommendedName>
        <fullName evidence="2">DUF1468 domain-containing protein</fullName>
    </recommendedName>
</protein>
<evidence type="ECO:0000256" key="1">
    <source>
        <dbReference type="SAM" id="Phobius"/>
    </source>
</evidence>
<evidence type="ECO:0000313" key="3">
    <source>
        <dbReference type="EMBL" id="GAF82731.1"/>
    </source>
</evidence>
<dbReference type="Pfam" id="PF07331">
    <property type="entry name" value="TctB"/>
    <property type="match status" value="1"/>
</dbReference>
<dbReference type="EMBL" id="BARS01000798">
    <property type="protein sequence ID" value="GAF82731.1"/>
    <property type="molecule type" value="Genomic_DNA"/>
</dbReference>
<comment type="caution">
    <text evidence="3">The sequence shown here is derived from an EMBL/GenBank/DDBJ whole genome shotgun (WGS) entry which is preliminary data.</text>
</comment>
<dbReference type="InterPro" id="IPR009936">
    <property type="entry name" value="DUF1468"/>
</dbReference>
<evidence type="ECO:0000259" key="2">
    <source>
        <dbReference type="Pfam" id="PF07331"/>
    </source>
</evidence>
<feature type="transmembrane region" description="Helical" evidence="1">
    <location>
        <begin position="14"/>
        <end position="32"/>
    </location>
</feature>
<organism evidence="3">
    <name type="scientific">marine sediment metagenome</name>
    <dbReference type="NCBI Taxonomy" id="412755"/>
    <lineage>
        <taxon>unclassified sequences</taxon>
        <taxon>metagenomes</taxon>
        <taxon>ecological metagenomes</taxon>
    </lineage>
</organism>
<name>X0T5V8_9ZZZZ</name>
<dbReference type="AlphaFoldDB" id="X0T5V8"/>
<feature type="domain" description="DUF1468" evidence="2">
    <location>
        <begin position="9"/>
        <end position="83"/>
    </location>
</feature>
<gene>
    <name evidence="3" type="ORF">S01H1_01770</name>
</gene>
<feature type="transmembrane region" description="Helical" evidence="1">
    <location>
        <begin position="53"/>
        <end position="86"/>
    </location>
</feature>
<keyword evidence="1" id="KW-0472">Membrane</keyword>
<keyword evidence="1" id="KW-1133">Transmembrane helix</keyword>